<dbReference type="SUPFAM" id="SSF52172">
    <property type="entry name" value="CheY-like"/>
    <property type="match status" value="1"/>
</dbReference>
<dbReference type="EMBL" id="CABVHP010000004">
    <property type="protein sequence ID" value="VVN88714.1"/>
    <property type="molecule type" value="Genomic_DNA"/>
</dbReference>
<dbReference type="InterPro" id="IPR036457">
    <property type="entry name" value="PPM-type-like_dom_sf"/>
</dbReference>
<dbReference type="PANTHER" id="PTHR45339">
    <property type="entry name" value="HYBRID SIGNAL TRANSDUCTION HISTIDINE KINASE J"/>
    <property type="match status" value="1"/>
</dbReference>
<organism evidence="3 4">
    <name type="scientific">Pseudomonas fluorescens</name>
    <dbReference type="NCBI Taxonomy" id="294"/>
    <lineage>
        <taxon>Bacteria</taxon>
        <taxon>Pseudomonadati</taxon>
        <taxon>Pseudomonadota</taxon>
        <taxon>Gammaproteobacteria</taxon>
        <taxon>Pseudomonadales</taxon>
        <taxon>Pseudomonadaceae</taxon>
        <taxon>Pseudomonas</taxon>
    </lineage>
</organism>
<dbReference type="Gene3D" id="3.40.50.2300">
    <property type="match status" value="1"/>
</dbReference>
<accession>A0A5E7K7U0</accession>
<dbReference type="InterPro" id="IPR011006">
    <property type="entry name" value="CheY-like_superfamily"/>
</dbReference>
<evidence type="ECO:0000313" key="4">
    <source>
        <dbReference type="Proteomes" id="UP000326557"/>
    </source>
</evidence>
<dbReference type="Gene3D" id="3.30.565.10">
    <property type="entry name" value="Histidine kinase-like ATPase, C-terminal domain"/>
    <property type="match status" value="1"/>
</dbReference>
<dbReference type="SUPFAM" id="SSF81606">
    <property type="entry name" value="PP2C-like"/>
    <property type="match status" value="1"/>
</dbReference>
<dbReference type="Pfam" id="PF07228">
    <property type="entry name" value="SpoIIE"/>
    <property type="match status" value="1"/>
</dbReference>
<dbReference type="SUPFAM" id="SSF55874">
    <property type="entry name" value="ATPase domain of HSP90 chaperone/DNA topoisomerase II/histidine kinase"/>
    <property type="match status" value="1"/>
</dbReference>
<keyword evidence="1" id="KW-0597">Phosphoprotein</keyword>
<dbReference type="EC" id="3.1.1.61" evidence="3"/>
<dbReference type="GO" id="GO:0008984">
    <property type="term" value="F:protein-glutamate methylesterase activity"/>
    <property type="evidence" value="ECO:0007669"/>
    <property type="project" value="UniProtKB-EC"/>
</dbReference>
<sequence length="571" mass="63088">MTAVQSLFEPLTILIAEDSAADRMLLSTIVRRQGHEVLTAANGAEAVEAFRQQRPQLVLMDAMMPVMDGFEAARQIKTLAGETLVPIIFLTSLTESEALARCLEAGGDDFLAKPYNQVILAAKIKAMDRLRRLQATVLEQRDQIARHHDYLLNEQRVAKAVFDKVAHSGCLNAPNIRYLQSPYALFNGDLLLAAFTPAGDMHVLLGDFTGHGLPAAVGAMPLAEVFYGMTAKGYGLSETLREMNAKLKRILPVDMFCCATLLCLSFQRRSVEVWNGGMPDGYLHSVATGERTPLTARHLPLGVLSPQTFDDCTEVFPMAVGDRVFLLSDGVIDTCDANEQLFGVGRLQQVFAANRQPDRLFEEIEQALRDFRGEARDDVSMVEVSLLEAEQLSPPALVYSDSGQSCPLDWSVSFEFRAATLKRFNPLPYLLQLLLEVHGLRAQSGALYSVLAELYSNALEHGVLGLDSSLKRDASGFARYYQQRNARLDELQDGYVRVHLQVTPRGEGGCLTIRVEDSGKGFDVDRVMARPLDGVRLSGRGVSLIRQLSRSAQWSDDGRSARVEFFWEALA</sequence>
<dbReference type="PROSITE" id="PS50110">
    <property type="entry name" value="RESPONSE_REGULATORY"/>
    <property type="match status" value="1"/>
</dbReference>
<dbReference type="InterPro" id="IPR001932">
    <property type="entry name" value="PPM-type_phosphatase-like_dom"/>
</dbReference>
<dbReference type="Proteomes" id="UP000326557">
    <property type="component" value="Unassembled WGS sequence"/>
</dbReference>
<keyword evidence="2" id="KW-0902">Two-component regulatory system</keyword>
<dbReference type="InterPro" id="IPR001789">
    <property type="entry name" value="Sig_transdc_resp-reg_receiver"/>
</dbReference>
<dbReference type="InterPro" id="IPR036890">
    <property type="entry name" value="HATPase_C_sf"/>
</dbReference>
<proteinExistence type="predicted"/>
<keyword evidence="3" id="KW-0378">Hydrolase</keyword>
<evidence type="ECO:0000256" key="2">
    <source>
        <dbReference type="ARBA" id="ARBA00023012"/>
    </source>
</evidence>
<dbReference type="SMART" id="SM00448">
    <property type="entry name" value="REC"/>
    <property type="match status" value="1"/>
</dbReference>
<evidence type="ECO:0000256" key="1">
    <source>
        <dbReference type="ARBA" id="ARBA00022553"/>
    </source>
</evidence>
<dbReference type="Gene3D" id="3.60.40.10">
    <property type="entry name" value="PPM-type phosphatase domain"/>
    <property type="match status" value="1"/>
</dbReference>
<dbReference type="SMART" id="SM00331">
    <property type="entry name" value="PP2C_SIG"/>
    <property type="match status" value="1"/>
</dbReference>
<name>A0A5E7K7U0_PSEFL</name>
<dbReference type="GO" id="GO:0000160">
    <property type="term" value="P:phosphorelay signal transduction system"/>
    <property type="evidence" value="ECO:0007669"/>
    <property type="project" value="UniProtKB-KW"/>
</dbReference>
<dbReference type="PANTHER" id="PTHR45339:SF1">
    <property type="entry name" value="HYBRID SIGNAL TRANSDUCTION HISTIDINE KINASE J"/>
    <property type="match status" value="1"/>
</dbReference>
<protein>
    <submittedName>
        <fullName evidence="3">Chemotaxis response regulator protein-glutamate methylesterase</fullName>
        <ecNumber evidence="3">3.1.1.61</ecNumber>
    </submittedName>
</protein>
<dbReference type="Pfam" id="PF00072">
    <property type="entry name" value="Response_reg"/>
    <property type="match status" value="1"/>
</dbReference>
<dbReference type="AlphaFoldDB" id="A0A5E7K7U0"/>
<gene>
    <name evidence="3" type="primary">cheB_2</name>
    <name evidence="3" type="ORF">PS704_01703</name>
</gene>
<evidence type="ECO:0000313" key="3">
    <source>
        <dbReference type="EMBL" id="VVN88714.1"/>
    </source>
</evidence>
<reference evidence="3 4" key="1">
    <citation type="submission" date="2019-09" db="EMBL/GenBank/DDBJ databases">
        <authorList>
            <person name="Chandra G."/>
            <person name="Truman W A."/>
        </authorList>
    </citation>
    <scope>NUCLEOTIDE SEQUENCE [LARGE SCALE GENOMIC DNA]</scope>
    <source>
        <strain evidence="3">PS704</strain>
    </source>
</reference>
<dbReference type="CDD" id="cd16936">
    <property type="entry name" value="HATPase_RsbW-like"/>
    <property type="match status" value="1"/>
</dbReference>